<reference evidence="2" key="1">
    <citation type="submission" date="2021-01" db="UniProtKB">
        <authorList>
            <consortium name="EnsemblMetazoa"/>
        </authorList>
    </citation>
    <scope>IDENTIFICATION</scope>
</reference>
<accession>A0A7M5UV59</accession>
<name>A0A7M5UV59_9CNID</name>
<dbReference type="InterPro" id="IPR016054">
    <property type="entry name" value="LY6_UPA_recep-like"/>
</dbReference>
<dbReference type="EnsemblMetazoa" id="CLYHEMT003117.1">
    <property type="protein sequence ID" value="CLYHEMP003117.1"/>
    <property type="gene ID" value="CLYHEMG003117"/>
</dbReference>
<dbReference type="AlphaFoldDB" id="A0A7M5UV59"/>
<keyword evidence="3" id="KW-1185">Reference proteome</keyword>
<dbReference type="InterPro" id="IPR045860">
    <property type="entry name" value="Snake_toxin-like_sf"/>
</dbReference>
<protein>
    <recommendedName>
        <fullName evidence="1">UPAR/Ly6 domain-containing protein</fullName>
    </recommendedName>
</protein>
<evidence type="ECO:0000313" key="3">
    <source>
        <dbReference type="Proteomes" id="UP000594262"/>
    </source>
</evidence>
<dbReference type="SUPFAM" id="SSF57302">
    <property type="entry name" value="Snake toxin-like"/>
    <property type="match status" value="1"/>
</dbReference>
<evidence type="ECO:0000313" key="2">
    <source>
        <dbReference type="EnsemblMetazoa" id="CLYHEMP003117.1"/>
    </source>
</evidence>
<sequence>MQNDQDTIFLITWLNCQDKVFTLQCYQCHADVGSSCDPRDKVSCAANEICVTKSYKELFEGEVIPNFVKGCGNGWDKCDTKCDDDTWYDCKQSCCRGNLCNEESNEKALWYALSSKNTYNSGNAVKSNMCLLVVSGVMLFVFKLGFI</sequence>
<dbReference type="Proteomes" id="UP000594262">
    <property type="component" value="Unplaced"/>
</dbReference>
<proteinExistence type="predicted"/>
<dbReference type="Gene3D" id="2.10.60.10">
    <property type="entry name" value="CD59"/>
    <property type="match status" value="1"/>
</dbReference>
<dbReference type="Pfam" id="PF00021">
    <property type="entry name" value="UPAR_LY6"/>
    <property type="match status" value="1"/>
</dbReference>
<evidence type="ECO:0000259" key="1">
    <source>
        <dbReference type="Pfam" id="PF00021"/>
    </source>
</evidence>
<feature type="domain" description="UPAR/Ly6" evidence="1">
    <location>
        <begin position="23"/>
        <end position="102"/>
    </location>
</feature>
<organism evidence="2 3">
    <name type="scientific">Clytia hemisphaerica</name>
    <dbReference type="NCBI Taxonomy" id="252671"/>
    <lineage>
        <taxon>Eukaryota</taxon>
        <taxon>Metazoa</taxon>
        <taxon>Cnidaria</taxon>
        <taxon>Hydrozoa</taxon>
        <taxon>Hydroidolina</taxon>
        <taxon>Leptothecata</taxon>
        <taxon>Obeliida</taxon>
        <taxon>Clytiidae</taxon>
        <taxon>Clytia</taxon>
    </lineage>
</organism>